<dbReference type="EMBL" id="OX465077">
    <property type="protein sequence ID" value="CAI9266782.1"/>
    <property type="molecule type" value="Genomic_DNA"/>
</dbReference>
<protein>
    <recommendedName>
        <fullName evidence="4">EF-hand domain-containing protein</fullName>
    </recommendedName>
</protein>
<dbReference type="GO" id="GO:0005509">
    <property type="term" value="F:calcium ion binding"/>
    <property type="evidence" value="ECO:0007669"/>
    <property type="project" value="InterPro"/>
</dbReference>
<dbReference type="PROSITE" id="PS50222">
    <property type="entry name" value="EF_HAND_2"/>
    <property type="match status" value="2"/>
</dbReference>
<keyword evidence="3" id="KW-0106">Calcium</keyword>
<feature type="domain" description="EF-hand" evidence="4">
    <location>
        <begin position="129"/>
        <end position="164"/>
    </location>
</feature>
<dbReference type="SUPFAM" id="SSF47473">
    <property type="entry name" value="EF-hand"/>
    <property type="match status" value="1"/>
</dbReference>
<dbReference type="SMART" id="SM00054">
    <property type="entry name" value="EFh"/>
    <property type="match status" value="2"/>
</dbReference>
<dbReference type="InterPro" id="IPR039647">
    <property type="entry name" value="EF_hand_pair_protein_CML-like"/>
</dbReference>
<keyword evidence="6" id="KW-1185">Reference proteome</keyword>
<dbReference type="Gene3D" id="1.10.238.10">
    <property type="entry name" value="EF-hand"/>
    <property type="match status" value="1"/>
</dbReference>
<dbReference type="Pfam" id="PF13499">
    <property type="entry name" value="EF-hand_7"/>
    <property type="match status" value="1"/>
</dbReference>
<evidence type="ECO:0000256" key="1">
    <source>
        <dbReference type="ARBA" id="ARBA00022723"/>
    </source>
</evidence>
<dbReference type="Proteomes" id="UP001177003">
    <property type="component" value="Chromosome 1"/>
</dbReference>
<reference evidence="5" key="1">
    <citation type="submission" date="2023-04" db="EMBL/GenBank/DDBJ databases">
        <authorList>
            <person name="Vijverberg K."/>
            <person name="Xiong W."/>
            <person name="Schranz E."/>
        </authorList>
    </citation>
    <scope>NUCLEOTIDE SEQUENCE</scope>
</reference>
<gene>
    <name evidence="5" type="ORF">LSALG_LOCUS7310</name>
</gene>
<accession>A0AA35VP98</accession>
<keyword evidence="2" id="KW-0677">Repeat</keyword>
<dbReference type="PROSITE" id="PS00018">
    <property type="entry name" value="EF_HAND_1"/>
    <property type="match status" value="1"/>
</dbReference>
<evidence type="ECO:0000313" key="6">
    <source>
        <dbReference type="Proteomes" id="UP001177003"/>
    </source>
</evidence>
<organism evidence="5 6">
    <name type="scientific">Lactuca saligna</name>
    <name type="common">Willowleaf lettuce</name>
    <dbReference type="NCBI Taxonomy" id="75948"/>
    <lineage>
        <taxon>Eukaryota</taxon>
        <taxon>Viridiplantae</taxon>
        <taxon>Streptophyta</taxon>
        <taxon>Embryophyta</taxon>
        <taxon>Tracheophyta</taxon>
        <taxon>Spermatophyta</taxon>
        <taxon>Magnoliopsida</taxon>
        <taxon>eudicotyledons</taxon>
        <taxon>Gunneridae</taxon>
        <taxon>Pentapetalae</taxon>
        <taxon>asterids</taxon>
        <taxon>campanulids</taxon>
        <taxon>Asterales</taxon>
        <taxon>Asteraceae</taxon>
        <taxon>Cichorioideae</taxon>
        <taxon>Cichorieae</taxon>
        <taxon>Lactucinae</taxon>
        <taxon>Lactuca</taxon>
    </lineage>
</organism>
<evidence type="ECO:0000313" key="5">
    <source>
        <dbReference type="EMBL" id="CAI9266782.1"/>
    </source>
</evidence>
<feature type="domain" description="EF-hand" evidence="4">
    <location>
        <begin position="166"/>
        <end position="200"/>
    </location>
</feature>
<dbReference type="InterPro" id="IPR011992">
    <property type="entry name" value="EF-hand-dom_pair"/>
</dbReference>
<name>A0AA35VP98_LACSI</name>
<proteinExistence type="predicted"/>
<evidence type="ECO:0000259" key="4">
    <source>
        <dbReference type="PROSITE" id="PS50222"/>
    </source>
</evidence>
<sequence length="200" mass="22899">MKDHKIGITSSLSSTVAGMTARDMWLTRLRSFKYFVEWVMLLRDLYSLLEGPTRWFFCTMHTIISAVINPAVAFHYTIHFSHDEIVEDKLLEVDVGIIMERLGMVSDDEDIKIITSVEEITSLFHENEPTLDELKEAFGVFDTNNDGFIDANELQLVLSKSGCSCISESECRRMIDGYDVDKDEKINSKEFLKLIEDALL</sequence>
<evidence type="ECO:0000256" key="3">
    <source>
        <dbReference type="ARBA" id="ARBA00022837"/>
    </source>
</evidence>
<keyword evidence="1" id="KW-0479">Metal-binding</keyword>
<dbReference type="InterPro" id="IPR018247">
    <property type="entry name" value="EF_Hand_1_Ca_BS"/>
</dbReference>
<dbReference type="AlphaFoldDB" id="A0AA35VP98"/>
<evidence type="ECO:0000256" key="2">
    <source>
        <dbReference type="ARBA" id="ARBA00022737"/>
    </source>
</evidence>
<dbReference type="InterPro" id="IPR002048">
    <property type="entry name" value="EF_hand_dom"/>
</dbReference>
<dbReference type="CDD" id="cd00051">
    <property type="entry name" value="EFh"/>
    <property type="match status" value="1"/>
</dbReference>
<dbReference type="PANTHER" id="PTHR10891">
    <property type="entry name" value="EF-HAND CALCIUM-BINDING DOMAIN CONTAINING PROTEIN"/>
    <property type="match status" value="1"/>
</dbReference>